<accession>A0A7S0ZXQ9</accession>
<dbReference type="PROSITE" id="PS50303">
    <property type="entry name" value="PUM_HD"/>
    <property type="match status" value="1"/>
</dbReference>
<dbReference type="SUPFAM" id="SSF48371">
    <property type="entry name" value="ARM repeat"/>
    <property type="match status" value="1"/>
</dbReference>
<evidence type="ECO:0000259" key="3">
    <source>
        <dbReference type="PROSITE" id="PS50303"/>
    </source>
</evidence>
<dbReference type="SMART" id="SM00025">
    <property type="entry name" value="Pumilio"/>
    <property type="match status" value="5"/>
</dbReference>
<keyword evidence="1" id="KW-0677">Repeat</keyword>
<dbReference type="AlphaFoldDB" id="A0A7S0ZXQ9"/>
<dbReference type="InterPro" id="IPR011989">
    <property type="entry name" value="ARM-like"/>
</dbReference>
<dbReference type="EMBL" id="HBFQ01014994">
    <property type="protein sequence ID" value="CAD8836041.1"/>
    <property type="molecule type" value="Transcribed_RNA"/>
</dbReference>
<dbReference type="InterPro" id="IPR001313">
    <property type="entry name" value="Pumilio_RNA-bd_rpt"/>
</dbReference>
<dbReference type="GO" id="GO:0003729">
    <property type="term" value="F:mRNA binding"/>
    <property type="evidence" value="ECO:0007669"/>
    <property type="project" value="TreeGrafter"/>
</dbReference>
<feature type="domain" description="PUM-HD" evidence="3">
    <location>
        <begin position="24"/>
        <end position="389"/>
    </location>
</feature>
<feature type="repeat" description="Pumilio" evidence="2">
    <location>
        <begin position="177"/>
        <end position="212"/>
    </location>
</feature>
<dbReference type="PANTHER" id="PTHR12537:SF12">
    <property type="entry name" value="MATERNAL PROTEIN PUMILIO"/>
    <property type="match status" value="1"/>
</dbReference>
<organism evidence="4">
    <name type="scientific">Noctiluca scintillans</name>
    <name type="common">Sea sparkle</name>
    <name type="synonym">Red tide dinoflagellate</name>
    <dbReference type="NCBI Taxonomy" id="2966"/>
    <lineage>
        <taxon>Eukaryota</taxon>
        <taxon>Sar</taxon>
        <taxon>Alveolata</taxon>
        <taxon>Dinophyceae</taxon>
        <taxon>Noctilucales</taxon>
        <taxon>Noctilucaceae</taxon>
        <taxon>Noctiluca</taxon>
    </lineage>
</organism>
<evidence type="ECO:0000313" key="4">
    <source>
        <dbReference type="EMBL" id="CAD8836041.1"/>
    </source>
</evidence>
<proteinExistence type="predicted"/>
<reference evidence="4" key="1">
    <citation type="submission" date="2021-01" db="EMBL/GenBank/DDBJ databases">
        <authorList>
            <person name="Corre E."/>
            <person name="Pelletier E."/>
            <person name="Niang G."/>
            <person name="Scheremetjew M."/>
            <person name="Finn R."/>
            <person name="Kale V."/>
            <person name="Holt S."/>
            <person name="Cochrane G."/>
            <person name="Meng A."/>
            <person name="Brown T."/>
            <person name="Cohen L."/>
        </authorList>
    </citation>
    <scope>NUCLEOTIDE SEQUENCE</scope>
</reference>
<dbReference type="PROSITE" id="PS50302">
    <property type="entry name" value="PUM"/>
    <property type="match status" value="3"/>
</dbReference>
<feature type="repeat" description="Pumilio" evidence="2">
    <location>
        <begin position="213"/>
        <end position="252"/>
    </location>
</feature>
<feature type="repeat" description="Pumilio" evidence="2">
    <location>
        <begin position="253"/>
        <end position="288"/>
    </location>
</feature>
<dbReference type="Pfam" id="PF00806">
    <property type="entry name" value="PUF"/>
    <property type="match status" value="4"/>
</dbReference>
<dbReference type="InterPro" id="IPR016024">
    <property type="entry name" value="ARM-type_fold"/>
</dbReference>
<evidence type="ECO:0000256" key="2">
    <source>
        <dbReference type="PROSITE-ProRule" id="PRU00317"/>
    </source>
</evidence>
<dbReference type="GO" id="GO:0005737">
    <property type="term" value="C:cytoplasm"/>
    <property type="evidence" value="ECO:0007669"/>
    <property type="project" value="TreeGrafter"/>
</dbReference>
<gene>
    <name evidence="4" type="ORF">NSCI0253_LOCUS10389</name>
</gene>
<name>A0A7S0ZXQ9_NOCSC</name>
<evidence type="ECO:0000256" key="1">
    <source>
        <dbReference type="ARBA" id="ARBA00022737"/>
    </source>
</evidence>
<dbReference type="GO" id="GO:0010608">
    <property type="term" value="P:post-transcriptional regulation of gene expression"/>
    <property type="evidence" value="ECO:0007669"/>
    <property type="project" value="TreeGrafter"/>
</dbReference>
<dbReference type="Gene3D" id="1.25.10.10">
    <property type="entry name" value="Leucine-rich Repeat Variant"/>
    <property type="match status" value="1"/>
</dbReference>
<sequence length="411" mass="45017">MAEVLPNSVCRNVHATMPAKALKSRLKALSHRPSWACWLPQELQEEFKVTVTDPPDTAGTCGPPVTAHVSQNPISDDTFSPCGGDKLAGRVSETIPFKFVLGPGLHDAARNGQELWPDSVRSVEQREAPPAPLMPSSVSSVFGRVWKLSRDPQGCREVQRAFDDAGCDSVRVSLAEELRGHVWDCLRDPSGNHVVQKCIVTMRPQASQFILDELRNTGPRSFVAVAKHQYGCRIVERLLEHCHPLQVQMLTDEIMSEALSLCKHPYGNYVVQHLLEHGKDVQKHFLTNLMAAHARSVGSDFHASAVVTKALICAAPADSSALARALLCEDGLIPAMARTRHGHTSVQAILHHLDSPERDEAVRQLMPHFGDLQTSRYGRNVASCFAPLPQHPTSNSQTARVPCVTTGSTKC</sequence>
<protein>
    <recommendedName>
        <fullName evidence="3">PUM-HD domain-containing protein</fullName>
    </recommendedName>
</protein>
<dbReference type="PANTHER" id="PTHR12537">
    <property type="entry name" value="RNA BINDING PROTEIN PUMILIO-RELATED"/>
    <property type="match status" value="1"/>
</dbReference>
<dbReference type="InterPro" id="IPR033133">
    <property type="entry name" value="PUM-HD"/>
</dbReference>